<keyword evidence="1" id="KW-0812">Transmembrane</keyword>
<evidence type="ECO:0000313" key="4">
    <source>
        <dbReference type="Proteomes" id="UP001254848"/>
    </source>
</evidence>
<dbReference type="InterPro" id="IPR009936">
    <property type="entry name" value="DUF1468"/>
</dbReference>
<dbReference type="EMBL" id="JAUOZS010000001">
    <property type="protein sequence ID" value="MDT8903231.1"/>
    <property type="molecule type" value="Genomic_DNA"/>
</dbReference>
<feature type="transmembrane region" description="Helical" evidence="1">
    <location>
        <begin position="9"/>
        <end position="28"/>
    </location>
</feature>
<evidence type="ECO:0000256" key="1">
    <source>
        <dbReference type="SAM" id="Phobius"/>
    </source>
</evidence>
<feature type="transmembrane region" description="Helical" evidence="1">
    <location>
        <begin position="120"/>
        <end position="138"/>
    </location>
</feature>
<keyword evidence="1" id="KW-1133">Transmembrane helix</keyword>
<dbReference type="Pfam" id="PF07331">
    <property type="entry name" value="TctB"/>
    <property type="match status" value="1"/>
</dbReference>
<keyword evidence="1" id="KW-0472">Membrane</keyword>
<proteinExistence type="predicted"/>
<feature type="domain" description="DUF1468" evidence="2">
    <location>
        <begin position="10"/>
        <end position="147"/>
    </location>
</feature>
<protein>
    <submittedName>
        <fullName evidence="3">Tripartite tricarboxylate transporter TctB family protein</fullName>
    </submittedName>
</protein>
<feature type="transmembrane region" description="Helical" evidence="1">
    <location>
        <begin position="40"/>
        <end position="61"/>
    </location>
</feature>
<dbReference type="RefSeq" id="WP_413781690.1">
    <property type="nucleotide sequence ID" value="NZ_JAUOZS010000001.1"/>
</dbReference>
<feature type="transmembrane region" description="Helical" evidence="1">
    <location>
        <begin position="81"/>
        <end position="114"/>
    </location>
</feature>
<name>A0ABU3P516_9FIRM</name>
<sequence>MSVLLTESLIAAVFLTSSCLFYYQTFFFPKTRISDIGPEYWPQLLLAGMIILSAALLVDIYKRRKALAAAEEDKKPYPLRFWYTLALAVAYTLVMPLLGFAVGTLLFCLAIMSVLGVRSVKSLLLTATGATVLFVVLFPKIMAVPMPRGIGIFRMISLFFY</sequence>
<dbReference type="Proteomes" id="UP001254848">
    <property type="component" value="Unassembled WGS sequence"/>
</dbReference>
<keyword evidence="4" id="KW-1185">Reference proteome</keyword>
<gene>
    <name evidence="3" type="ORF">Q4T40_18505</name>
</gene>
<accession>A0ABU3P516</accession>
<comment type="caution">
    <text evidence="3">The sequence shown here is derived from an EMBL/GenBank/DDBJ whole genome shotgun (WGS) entry which is preliminary data.</text>
</comment>
<reference evidence="3 4" key="1">
    <citation type="submission" date="2023-07" db="EMBL/GenBank/DDBJ databases">
        <title>The novel representative of Negativicutes class, Anaeroselena agilis gen. nov. sp. nov.</title>
        <authorList>
            <person name="Prokofeva M.I."/>
            <person name="Elcheninov A.G."/>
            <person name="Klyukina A."/>
            <person name="Kublanov I.V."/>
            <person name="Frolov E.N."/>
            <person name="Podosokorskaya O.A."/>
        </authorList>
    </citation>
    <scope>NUCLEOTIDE SEQUENCE [LARGE SCALE GENOMIC DNA]</scope>
    <source>
        <strain evidence="3 4">4137-cl</strain>
    </source>
</reference>
<organism evidence="3 4">
    <name type="scientific">Anaeroselena agilis</name>
    <dbReference type="NCBI Taxonomy" id="3063788"/>
    <lineage>
        <taxon>Bacteria</taxon>
        <taxon>Bacillati</taxon>
        <taxon>Bacillota</taxon>
        <taxon>Negativicutes</taxon>
        <taxon>Acetonemataceae</taxon>
        <taxon>Anaeroselena</taxon>
    </lineage>
</organism>
<evidence type="ECO:0000259" key="2">
    <source>
        <dbReference type="Pfam" id="PF07331"/>
    </source>
</evidence>
<evidence type="ECO:0000313" key="3">
    <source>
        <dbReference type="EMBL" id="MDT8903231.1"/>
    </source>
</evidence>